<accession>A0A0F9I3Q4</accession>
<dbReference type="InterPro" id="IPR036397">
    <property type="entry name" value="RNaseH_sf"/>
</dbReference>
<name>A0A0F9I3Q4_9ZZZZ</name>
<evidence type="ECO:0008006" key="2">
    <source>
        <dbReference type="Google" id="ProtNLM"/>
    </source>
</evidence>
<sequence>MKYVSVDIKTTGLDPCSCHILEMGVIIEDTEKQLDRDQCPTFHCYVDREIYGGSLFALDMNATVLHEILGMKKNPPSPLLLKEERIVAKFLYFLRSNNIHRPIFAGKNFAGFDLQFLKMLPGWEAIKYRHRTLDPTFALVDWDHDTIPPDTAECKRRAGLPAIVSHRALDDAWDIIQLTRIIAKEKL</sequence>
<proteinExistence type="predicted"/>
<gene>
    <name evidence="1" type="ORF">LCGC14_1627240</name>
</gene>
<reference evidence="1" key="1">
    <citation type="journal article" date="2015" name="Nature">
        <title>Complex archaea that bridge the gap between prokaryotes and eukaryotes.</title>
        <authorList>
            <person name="Spang A."/>
            <person name="Saw J.H."/>
            <person name="Jorgensen S.L."/>
            <person name="Zaremba-Niedzwiedzka K."/>
            <person name="Martijn J."/>
            <person name="Lind A.E."/>
            <person name="van Eijk R."/>
            <person name="Schleper C."/>
            <person name="Guy L."/>
            <person name="Ettema T.J."/>
        </authorList>
    </citation>
    <scope>NUCLEOTIDE SEQUENCE</scope>
</reference>
<dbReference type="GO" id="GO:0003676">
    <property type="term" value="F:nucleic acid binding"/>
    <property type="evidence" value="ECO:0007669"/>
    <property type="project" value="InterPro"/>
</dbReference>
<evidence type="ECO:0000313" key="1">
    <source>
        <dbReference type="EMBL" id="KKM22251.1"/>
    </source>
</evidence>
<protein>
    <recommendedName>
        <fullName evidence="2">Exonuclease domain-containing protein</fullName>
    </recommendedName>
</protein>
<dbReference type="AlphaFoldDB" id="A0A0F9I3Q4"/>
<dbReference type="EMBL" id="LAZR01013375">
    <property type="protein sequence ID" value="KKM22251.1"/>
    <property type="molecule type" value="Genomic_DNA"/>
</dbReference>
<dbReference type="SUPFAM" id="SSF53098">
    <property type="entry name" value="Ribonuclease H-like"/>
    <property type="match status" value="1"/>
</dbReference>
<organism evidence="1">
    <name type="scientific">marine sediment metagenome</name>
    <dbReference type="NCBI Taxonomy" id="412755"/>
    <lineage>
        <taxon>unclassified sequences</taxon>
        <taxon>metagenomes</taxon>
        <taxon>ecological metagenomes</taxon>
    </lineage>
</organism>
<comment type="caution">
    <text evidence="1">The sequence shown here is derived from an EMBL/GenBank/DDBJ whole genome shotgun (WGS) entry which is preliminary data.</text>
</comment>
<dbReference type="InterPro" id="IPR012337">
    <property type="entry name" value="RNaseH-like_sf"/>
</dbReference>
<dbReference type="Gene3D" id="3.30.420.10">
    <property type="entry name" value="Ribonuclease H-like superfamily/Ribonuclease H"/>
    <property type="match status" value="1"/>
</dbReference>